<comment type="caution">
    <text evidence="1">The sequence shown here is derived from an EMBL/GenBank/DDBJ whole genome shotgun (WGS) entry which is preliminary data.</text>
</comment>
<evidence type="ECO:0000313" key="2">
    <source>
        <dbReference type="Proteomes" id="UP000811246"/>
    </source>
</evidence>
<dbReference type="EMBL" id="CM031836">
    <property type="protein sequence ID" value="KAG6683394.1"/>
    <property type="molecule type" value="Genomic_DNA"/>
</dbReference>
<dbReference type="Proteomes" id="UP000811246">
    <property type="component" value="Chromosome 12"/>
</dbReference>
<name>A0A922IVP9_CARIL</name>
<reference evidence="1" key="1">
    <citation type="submission" date="2021-01" db="EMBL/GenBank/DDBJ databases">
        <authorList>
            <person name="Lovell J.T."/>
            <person name="Bentley N."/>
            <person name="Bhattarai G."/>
            <person name="Jenkins J.W."/>
            <person name="Sreedasyam A."/>
            <person name="Alarcon Y."/>
            <person name="Bock C."/>
            <person name="Boston L."/>
            <person name="Carlson J."/>
            <person name="Cervantes K."/>
            <person name="Clermont K."/>
            <person name="Krom N."/>
            <person name="Kubenka K."/>
            <person name="Mamidi S."/>
            <person name="Mattison C."/>
            <person name="Monteros M."/>
            <person name="Pisani C."/>
            <person name="Plott C."/>
            <person name="Rajasekar S."/>
            <person name="Rhein H.S."/>
            <person name="Rohla C."/>
            <person name="Song M."/>
            <person name="Hilaire R.S."/>
            <person name="Shu S."/>
            <person name="Wells L."/>
            <person name="Wang X."/>
            <person name="Webber J."/>
            <person name="Heerema R.J."/>
            <person name="Klein P."/>
            <person name="Conner P."/>
            <person name="Grauke L."/>
            <person name="Grimwood J."/>
            <person name="Schmutz J."/>
            <person name="Randall J.J."/>
        </authorList>
    </citation>
    <scope>NUCLEOTIDE SEQUENCE</scope>
    <source>
        <tissue evidence="1">Leaf</tissue>
    </source>
</reference>
<proteinExistence type="predicted"/>
<gene>
    <name evidence="1" type="ORF">I3842_12G009900</name>
</gene>
<evidence type="ECO:0000313" key="1">
    <source>
        <dbReference type="EMBL" id="KAG6683394.1"/>
    </source>
</evidence>
<organism evidence="1 2">
    <name type="scientific">Carya illinoinensis</name>
    <name type="common">Pecan</name>
    <dbReference type="NCBI Taxonomy" id="32201"/>
    <lineage>
        <taxon>Eukaryota</taxon>
        <taxon>Viridiplantae</taxon>
        <taxon>Streptophyta</taxon>
        <taxon>Embryophyta</taxon>
        <taxon>Tracheophyta</taxon>
        <taxon>Spermatophyta</taxon>
        <taxon>Magnoliopsida</taxon>
        <taxon>eudicotyledons</taxon>
        <taxon>Gunneridae</taxon>
        <taxon>Pentapetalae</taxon>
        <taxon>rosids</taxon>
        <taxon>fabids</taxon>
        <taxon>Fagales</taxon>
        <taxon>Juglandaceae</taxon>
        <taxon>Carya</taxon>
    </lineage>
</organism>
<accession>A0A922IVP9</accession>
<dbReference type="AlphaFoldDB" id="A0A922IVP9"/>
<sequence>MSLLSRKVPGPLVEGKKIEYQRSLSHGKGSSRRLLASSYFSLEKVTHTMHMQTATHSDHAWDQLTHADSNSFGPHGQQPERAATWTESIQHVADKHSSKDTHTPFGQHSHMRAATWTESIQHVADKHSSKDTHTPFGQHSHMHAHMYTTESIQHATADQPHSDSTQLDPQQLTHADLWTAEAENSHMQKSAKPAKHM</sequence>
<protein>
    <submittedName>
        <fullName evidence="1">Uncharacterized protein</fullName>
    </submittedName>
</protein>